<reference evidence="5 6" key="1">
    <citation type="submission" date="2017-03" db="EMBL/GenBank/DDBJ databases">
        <authorList>
            <person name="Afonso C.L."/>
            <person name="Miller P.J."/>
            <person name="Scott M.A."/>
            <person name="Spackman E."/>
            <person name="Goraichik I."/>
            <person name="Dimitrov K.M."/>
            <person name="Suarez D.L."/>
            <person name="Swayne D.E."/>
        </authorList>
    </citation>
    <scope>NUCLEOTIDE SEQUENCE [LARGE SCALE GENOMIC DNA]</scope>
    <source>
        <strain evidence="5 6">CECT 8287</strain>
    </source>
</reference>
<keyword evidence="3 5" id="KW-0326">Glycosidase</keyword>
<dbReference type="AlphaFoldDB" id="A0A1Y5SXQ7"/>
<keyword evidence="4" id="KW-0732">Signal</keyword>
<keyword evidence="6" id="KW-1185">Reference proteome</keyword>
<evidence type="ECO:0000256" key="3">
    <source>
        <dbReference type="ARBA" id="ARBA00023295"/>
    </source>
</evidence>
<dbReference type="GO" id="GO:0009253">
    <property type="term" value="P:peptidoglycan catabolic process"/>
    <property type="evidence" value="ECO:0007669"/>
    <property type="project" value="InterPro"/>
</dbReference>
<evidence type="ECO:0000313" key="5">
    <source>
        <dbReference type="EMBL" id="SLN48902.1"/>
    </source>
</evidence>
<dbReference type="EC" id="3.2.1.17" evidence="5"/>
<keyword evidence="2 5" id="KW-0378">Hydrolase</keyword>
<dbReference type="Gene3D" id="3.20.20.80">
    <property type="entry name" value="Glycosidases"/>
    <property type="match status" value="1"/>
</dbReference>
<feature type="signal peptide" evidence="4">
    <location>
        <begin position="1"/>
        <end position="19"/>
    </location>
</feature>
<comment type="similarity">
    <text evidence="1">Belongs to the glycosyl hydrolase 25 family.</text>
</comment>
<evidence type="ECO:0000256" key="4">
    <source>
        <dbReference type="SAM" id="SignalP"/>
    </source>
</evidence>
<dbReference type="InterPro" id="IPR002053">
    <property type="entry name" value="Glyco_hydro_25"/>
</dbReference>
<dbReference type="EMBL" id="FWFL01000006">
    <property type="protein sequence ID" value="SLN48902.1"/>
    <property type="molecule type" value="Genomic_DNA"/>
</dbReference>
<dbReference type="CDD" id="cd06413">
    <property type="entry name" value="GH25_muramidase_1"/>
    <property type="match status" value="1"/>
</dbReference>
<protein>
    <submittedName>
        <fullName evidence="5">Lysozyme M1</fullName>
        <ecNumber evidence="5">3.2.1.17</ecNumber>
    </submittedName>
</protein>
<dbReference type="InterPro" id="IPR018077">
    <property type="entry name" value="Glyco_hydro_fam25_subgr"/>
</dbReference>
<dbReference type="OrthoDB" id="9798192at2"/>
<proteinExistence type="inferred from homology"/>
<evidence type="ECO:0000313" key="6">
    <source>
        <dbReference type="Proteomes" id="UP000193827"/>
    </source>
</evidence>
<accession>A0A1Y5SXQ7</accession>
<dbReference type="InterPro" id="IPR017853">
    <property type="entry name" value="GH"/>
</dbReference>
<dbReference type="SMART" id="SM00641">
    <property type="entry name" value="Glyco_25"/>
    <property type="match status" value="1"/>
</dbReference>
<dbReference type="PANTHER" id="PTHR34135:SF2">
    <property type="entry name" value="LYSOZYME"/>
    <property type="match status" value="1"/>
</dbReference>
<evidence type="ECO:0000256" key="2">
    <source>
        <dbReference type="ARBA" id="ARBA00022801"/>
    </source>
</evidence>
<evidence type="ECO:0000256" key="1">
    <source>
        <dbReference type="ARBA" id="ARBA00010646"/>
    </source>
</evidence>
<dbReference type="PANTHER" id="PTHR34135">
    <property type="entry name" value="LYSOZYME"/>
    <property type="match status" value="1"/>
</dbReference>
<gene>
    <name evidence="5" type="primary">acm</name>
    <name evidence="5" type="ORF">PEL8287_02547</name>
</gene>
<name>A0A1Y5SXQ7_9RHOB</name>
<dbReference type="PROSITE" id="PS51904">
    <property type="entry name" value="GLYCOSYL_HYDROL_F25_2"/>
    <property type="match status" value="1"/>
</dbReference>
<feature type="chain" id="PRO_5010992116" evidence="4">
    <location>
        <begin position="20"/>
        <end position="261"/>
    </location>
</feature>
<sequence length="261" mass="30048">MRLIVHVAIYLIVTTFAFALPAQAQIAEAAVAIPRSFGDSSPVRWIGRSPERYPVHGIDVARFQSSINWRAAKRAGVKFAYAKATEGGDFFDPMFRDHWKGAHRAGIPRGAYHFYYFCRTAKEQARWFIRNVPRRRGALPPVLDMEWNPFSPTCTKRPPAKEVRRQARIFLTMVGKHYGQKPIIYTTPEFYRQNDMGKLPGVEFWLRSTAKTPENIYPGQHWTFWQYTGTGLVPGVTEEVDINVFAGTEDGWNAWLEQHQR</sequence>
<dbReference type="SUPFAM" id="SSF51445">
    <property type="entry name" value="(Trans)glycosidases"/>
    <property type="match status" value="1"/>
</dbReference>
<dbReference type="Proteomes" id="UP000193827">
    <property type="component" value="Unassembled WGS sequence"/>
</dbReference>
<dbReference type="RefSeq" id="WP_085892774.1">
    <property type="nucleotide sequence ID" value="NZ_FWFL01000006.1"/>
</dbReference>
<dbReference type="GO" id="GO:0016998">
    <property type="term" value="P:cell wall macromolecule catabolic process"/>
    <property type="evidence" value="ECO:0007669"/>
    <property type="project" value="InterPro"/>
</dbReference>
<organism evidence="5 6">
    <name type="scientific">Roseovarius litorisediminis</name>
    <dbReference type="NCBI Taxonomy" id="1312363"/>
    <lineage>
        <taxon>Bacteria</taxon>
        <taxon>Pseudomonadati</taxon>
        <taxon>Pseudomonadota</taxon>
        <taxon>Alphaproteobacteria</taxon>
        <taxon>Rhodobacterales</taxon>
        <taxon>Roseobacteraceae</taxon>
        <taxon>Roseovarius</taxon>
    </lineage>
</organism>
<dbReference type="GO" id="GO:0016052">
    <property type="term" value="P:carbohydrate catabolic process"/>
    <property type="evidence" value="ECO:0007669"/>
    <property type="project" value="TreeGrafter"/>
</dbReference>
<dbReference type="Pfam" id="PF01183">
    <property type="entry name" value="Glyco_hydro_25"/>
    <property type="match status" value="1"/>
</dbReference>
<dbReference type="GO" id="GO:0003796">
    <property type="term" value="F:lysozyme activity"/>
    <property type="evidence" value="ECO:0007669"/>
    <property type="project" value="UniProtKB-EC"/>
</dbReference>